<dbReference type="AlphaFoldDB" id="A0A229UXR4"/>
<evidence type="ECO:0000313" key="3">
    <source>
        <dbReference type="Proteomes" id="UP000215509"/>
    </source>
</evidence>
<evidence type="ECO:0000256" key="1">
    <source>
        <dbReference type="SAM" id="Phobius"/>
    </source>
</evidence>
<proteinExistence type="predicted"/>
<dbReference type="EMBL" id="NMQW01000002">
    <property type="protein sequence ID" value="OXM88276.1"/>
    <property type="molecule type" value="Genomic_DNA"/>
</dbReference>
<protein>
    <recommendedName>
        <fullName evidence="4">Sporulation protein</fullName>
    </recommendedName>
</protein>
<reference evidence="2 3" key="1">
    <citation type="submission" date="2017-07" db="EMBL/GenBank/DDBJ databases">
        <title>Genome sequencing and assembly of Paenibacillus rigui.</title>
        <authorList>
            <person name="Mayilraj S."/>
        </authorList>
    </citation>
    <scope>NUCLEOTIDE SEQUENCE [LARGE SCALE GENOMIC DNA]</scope>
    <source>
        <strain evidence="2 3">JCM 16352</strain>
    </source>
</reference>
<keyword evidence="3" id="KW-1185">Reference proteome</keyword>
<evidence type="ECO:0000313" key="2">
    <source>
        <dbReference type="EMBL" id="OXM88276.1"/>
    </source>
</evidence>
<sequence>MMAILLGTQLLIGCSQRESSSSKSNETLPSPEQVQRVELLNQTADDMYNKVMQGDITGGRMVLQQLGDQVTQIQYYGIASVEGMNALAETVTQAKRAFNAAKYSPDEGQVYVAKIRLATDALTHTNQPMWLQYYKLLIEDVNGIERSAVDKQKQGLTQFINQLAQHYAVIHPSLLISRNPGDVEQADSLMVFLSNQLRSDQDPYSPVTSVITPLRQIIDKLFLKKDAAAYLPIVDQQNPIYWTLVLGSFILAALAFAGWRLSRKDNGLVPVRKKDEA</sequence>
<dbReference type="Pfam" id="PF09577">
    <property type="entry name" value="Spore_YpjB"/>
    <property type="match status" value="1"/>
</dbReference>
<dbReference type="InterPro" id="IPR014231">
    <property type="entry name" value="Spore_YpjB"/>
</dbReference>
<keyword evidence="1" id="KW-0812">Transmembrane</keyword>
<dbReference type="OrthoDB" id="2464294at2"/>
<keyword evidence="1" id="KW-0472">Membrane</keyword>
<name>A0A229UXR4_9BACL</name>
<gene>
    <name evidence="2" type="ORF">CF651_02825</name>
</gene>
<evidence type="ECO:0008006" key="4">
    <source>
        <dbReference type="Google" id="ProtNLM"/>
    </source>
</evidence>
<feature type="transmembrane region" description="Helical" evidence="1">
    <location>
        <begin position="240"/>
        <end position="259"/>
    </location>
</feature>
<keyword evidence="1" id="KW-1133">Transmembrane helix</keyword>
<dbReference type="Proteomes" id="UP000215509">
    <property type="component" value="Unassembled WGS sequence"/>
</dbReference>
<organism evidence="2 3">
    <name type="scientific">Paenibacillus rigui</name>
    <dbReference type="NCBI Taxonomy" id="554312"/>
    <lineage>
        <taxon>Bacteria</taxon>
        <taxon>Bacillati</taxon>
        <taxon>Bacillota</taxon>
        <taxon>Bacilli</taxon>
        <taxon>Bacillales</taxon>
        <taxon>Paenibacillaceae</taxon>
        <taxon>Paenibacillus</taxon>
    </lineage>
</organism>
<accession>A0A229UXR4</accession>
<comment type="caution">
    <text evidence="2">The sequence shown here is derived from an EMBL/GenBank/DDBJ whole genome shotgun (WGS) entry which is preliminary data.</text>
</comment>